<organism evidence="2 3">
    <name type="scientific">Plantibacter flavus</name>
    <dbReference type="NCBI Taxonomy" id="150123"/>
    <lineage>
        <taxon>Bacteria</taxon>
        <taxon>Bacillati</taxon>
        <taxon>Actinomycetota</taxon>
        <taxon>Actinomycetes</taxon>
        <taxon>Micrococcales</taxon>
        <taxon>Microbacteriaceae</taxon>
        <taxon>Plantibacter</taxon>
    </lineage>
</organism>
<dbReference type="AlphaFoldDB" id="A0A3N2BYS7"/>
<protein>
    <submittedName>
        <fullName evidence="2">3-methylfumaryl-CoA hydratase</fullName>
    </submittedName>
</protein>
<keyword evidence="3" id="KW-1185">Reference proteome</keyword>
<dbReference type="Pfam" id="PF13452">
    <property type="entry name" value="FAS1_DH_region"/>
    <property type="match status" value="1"/>
</dbReference>
<dbReference type="RefSeq" id="WP_200811399.1">
    <property type="nucleotide sequence ID" value="NZ_FXAP01000003.1"/>
</dbReference>
<dbReference type="InterPro" id="IPR039569">
    <property type="entry name" value="FAS1-like_DH_region"/>
</dbReference>
<dbReference type="InterPro" id="IPR029069">
    <property type="entry name" value="HotDog_dom_sf"/>
</dbReference>
<evidence type="ECO:0000259" key="1">
    <source>
        <dbReference type="Pfam" id="PF13452"/>
    </source>
</evidence>
<dbReference type="Proteomes" id="UP000266915">
    <property type="component" value="Unassembled WGS sequence"/>
</dbReference>
<gene>
    <name evidence="2" type="ORF">EDD42_0442</name>
</gene>
<dbReference type="PANTHER" id="PTHR28152:SF1">
    <property type="entry name" value="HYDROXYACYL-THIOESTER DEHYDRATASE TYPE 2, MITOCHONDRIAL"/>
    <property type="match status" value="1"/>
</dbReference>
<dbReference type="InterPro" id="IPR052741">
    <property type="entry name" value="Mitochondrial_HTD2"/>
</dbReference>
<sequence length="282" mass="30647">MARTEQLDLRPASWYRSTFATAAPEPVLGEELPAGWEGVHFPFETPFAQLREDGSPAEDGVLPVIDLPRRMYAGEDTEFLAPLRYGDVVTQRTSLGSLVEKQGRAGRLVFADLVREYLVDGEVAVRSTWHDVFLEAQPAVPSPRTAAPEVAAEDAVDPDAGADWTVTRSLDSRQLFRFSAVTGNTHRIHYDRQWAREVEGLDDLLVHGPLTRILVLDALTANAGGRRLASVHFRAKAPVLVDTAFRIAGTDGPEGTSVVVRAADGTVLASADATWRAALHGT</sequence>
<accession>A0A3N2BYS7</accession>
<feature type="domain" description="FAS1-like dehydratase" evidence="1">
    <location>
        <begin position="26"/>
        <end position="124"/>
    </location>
</feature>
<dbReference type="SUPFAM" id="SSF54637">
    <property type="entry name" value="Thioesterase/thiol ester dehydrase-isomerase"/>
    <property type="match status" value="2"/>
</dbReference>
<dbReference type="Gene3D" id="3.10.129.10">
    <property type="entry name" value="Hotdog Thioesterase"/>
    <property type="match status" value="2"/>
</dbReference>
<evidence type="ECO:0000313" key="2">
    <source>
        <dbReference type="EMBL" id="ROR80401.1"/>
    </source>
</evidence>
<dbReference type="GO" id="GO:0019171">
    <property type="term" value="F:(3R)-hydroxyacyl-[acyl-carrier-protein] dehydratase activity"/>
    <property type="evidence" value="ECO:0007669"/>
    <property type="project" value="TreeGrafter"/>
</dbReference>
<reference evidence="2 3" key="1">
    <citation type="submission" date="2018-11" db="EMBL/GenBank/DDBJ databases">
        <title>Sequencing the genomes of 1000 actinobacteria strains.</title>
        <authorList>
            <person name="Klenk H.-P."/>
        </authorList>
    </citation>
    <scope>NUCLEOTIDE SEQUENCE [LARGE SCALE GENOMIC DNA]</scope>
    <source>
        <strain evidence="2 3">DSM 14012</strain>
    </source>
</reference>
<evidence type="ECO:0000313" key="3">
    <source>
        <dbReference type="Proteomes" id="UP000266915"/>
    </source>
</evidence>
<comment type="caution">
    <text evidence="2">The sequence shown here is derived from an EMBL/GenBank/DDBJ whole genome shotgun (WGS) entry which is preliminary data.</text>
</comment>
<name>A0A3N2BYS7_9MICO</name>
<proteinExistence type="predicted"/>
<dbReference type="EMBL" id="RKHL01000001">
    <property type="protein sequence ID" value="ROR80401.1"/>
    <property type="molecule type" value="Genomic_DNA"/>
</dbReference>
<dbReference type="PANTHER" id="PTHR28152">
    <property type="entry name" value="HYDROXYACYL-THIOESTER DEHYDRATASE TYPE 2, MITOCHONDRIAL"/>
    <property type="match status" value="1"/>
</dbReference>